<sequence>MKKLFLVALIIGGLVISCTPDSNVQETNETYGYAIDKDSIVTPGGRD</sequence>
<reference evidence="1 2" key="1">
    <citation type="submission" date="2016-10" db="EMBL/GenBank/DDBJ databases">
        <authorList>
            <person name="de Groot N.N."/>
        </authorList>
    </citation>
    <scope>NUCLEOTIDE SEQUENCE [LARGE SCALE GENOMIC DNA]</scope>
    <source>
        <strain evidence="1 2">CGMCC 1.6114</strain>
    </source>
</reference>
<name>A0A1I6QNB0_9FLAO</name>
<proteinExistence type="predicted"/>
<dbReference type="PROSITE" id="PS51257">
    <property type="entry name" value="PROKAR_LIPOPROTEIN"/>
    <property type="match status" value="1"/>
</dbReference>
<gene>
    <name evidence="1" type="ORF">SAMN04487906_0743</name>
</gene>
<evidence type="ECO:0000313" key="1">
    <source>
        <dbReference type="EMBL" id="SFS53832.1"/>
    </source>
</evidence>
<dbReference type="RefSeq" id="WP_175496541.1">
    <property type="nucleotide sequence ID" value="NZ_FPAG01000002.1"/>
</dbReference>
<dbReference type="EMBL" id="FPAG01000002">
    <property type="protein sequence ID" value="SFS53832.1"/>
    <property type="molecule type" value="Genomic_DNA"/>
</dbReference>
<dbReference type="AlphaFoldDB" id="A0A1I6QNB0"/>
<organism evidence="1 2">
    <name type="scientific">Zhouia amylolytica</name>
    <dbReference type="NCBI Taxonomy" id="376730"/>
    <lineage>
        <taxon>Bacteria</taxon>
        <taxon>Pseudomonadati</taxon>
        <taxon>Bacteroidota</taxon>
        <taxon>Flavobacteriia</taxon>
        <taxon>Flavobacteriales</taxon>
        <taxon>Flavobacteriaceae</taxon>
        <taxon>Zhouia</taxon>
    </lineage>
</organism>
<evidence type="ECO:0000313" key="2">
    <source>
        <dbReference type="Proteomes" id="UP000183209"/>
    </source>
</evidence>
<protein>
    <submittedName>
        <fullName evidence="1">Uncharacterized protein</fullName>
    </submittedName>
</protein>
<dbReference type="Proteomes" id="UP000183209">
    <property type="component" value="Unassembled WGS sequence"/>
</dbReference>
<accession>A0A1I6QNB0</accession>